<accession>A0AAW0CKG6</accession>
<sequence>MPNSQIPPEIWLRIAGYLSKEELLRMLGLNRVFFHLAMDEQYRELSLFELGSPELLTHLGSPFVAPRIRLLRIQATPTHDLAYSPQLLEDFFCLLLHLQECHIVWYDLPLLHDPVMPRLLQTAISTSSSLRTLSLVMSLEKMAALLNPNLHLPSLEVLDLSICYESPHSASDPSVIMERCIAPFVHRTSDTLTSFAFETSHPMDYSPFFATLRLPCLRALSLSIPGVAPYLGDYRSIKSFFDQHSGQLEELTLRGTYTEGAGAEPGTLSEQNEPSSQKSWVQACFKGAAGNRNLRSLNIQTSFLPLEVIGTSIQRFSSRLLTTLVVTGRHLSFALLETTLSSGFESLEKLKLGTVTLSPELVDLIAGNTPNLQELDIQIRHVVSSRHIVPMYASKRMRRMKCQVREQIDDFIIGMRNRRYDSWAHLRRVGVWKFALKMRLEKEYVKVLQECLPSLRH</sequence>
<evidence type="ECO:0000313" key="1">
    <source>
        <dbReference type="EMBL" id="KAK7038976.1"/>
    </source>
</evidence>
<protein>
    <recommendedName>
        <fullName evidence="3">F-box domain-containing protein</fullName>
    </recommendedName>
</protein>
<dbReference type="InterPro" id="IPR032675">
    <property type="entry name" value="LRR_dom_sf"/>
</dbReference>
<dbReference type="InterPro" id="IPR036047">
    <property type="entry name" value="F-box-like_dom_sf"/>
</dbReference>
<dbReference type="AlphaFoldDB" id="A0AAW0CKG6"/>
<organism evidence="1 2">
    <name type="scientific">Paramarasmius palmivorus</name>
    <dbReference type="NCBI Taxonomy" id="297713"/>
    <lineage>
        <taxon>Eukaryota</taxon>
        <taxon>Fungi</taxon>
        <taxon>Dikarya</taxon>
        <taxon>Basidiomycota</taxon>
        <taxon>Agaricomycotina</taxon>
        <taxon>Agaricomycetes</taxon>
        <taxon>Agaricomycetidae</taxon>
        <taxon>Agaricales</taxon>
        <taxon>Marasmiineae</taxon>
        <taxon>Marasmiaceae</taxon>
        <taxon>Paramarasmius</taxon>
    </lineage>
</organism>
<proteinExistence type="predicted"/>
<evidence type="ECO:0000313" key="2">
    <source>
        <dbReference type="Proteomes" id="UP001383192"/>
    </source>
</evidence>
<dbReference type="SUPFAM" id="SSF81383">
    <property type="entry name" value="F-box domain"/>
    <property type="match status" value="1"/>
</dbReference>
<evidence type="ECO:0008006" key="3">
    <source>
        <dbReference type="Google" id="ProtNLM"/>
    </source>
</evidence>
<comment type="caution">
    <text evidence="1">The sequence shown here is derived from an EMBL/GenBank/DDBJ whole genome shotgun (WGS) entry which is preliminary data.</text>
</comment>
<dbReference type="EMBL" id="JAYKXP010000041">
    <property type="protein sequence ID" value="KAK7038976.1"/>
    <property type="molecule type" value="Genomic_DNA"/>
</dbReference>
<keyword evidence="2" id="KW-1185">Reference proteome</keyword>
<dbReference type="Gene3D" id="3.80.10.10">
    <property type="entry name" value="Ribonuclease Inhibitor"/>
    <property type="match status" value="1"/>
</dbReference>
<dbReference type="SUPFAM" id="SSF52047">
    <property type="entry name" value="RNI-like"/>
    <property type="match status" value="1"/>
</dbReference>
<name>A0AAW0CKG6_9AGAR</name>
<reference evidence="1 2" key="1">
    <citation type="submission" date="2024-01" db="EMBL/GenBank/DDBJ databases">
        <title>A draft genome for a cacao thread blight-causing isolate of Paramarasmius palmivorus.</title>
        <authorList>
            <person name="Baruah I.K."/>
            <person name="Bukari Y."/>
            <person name="Amoako-Attah I."/>
            <person name="Meinhardt L.W."/>
            <person name="Bailey B.A."/>
            <person name="Cohen S.P."/>
        </authorList>
    </citation>
    <scope>NUCLEOTIDE SEQUENCE [LARGE SCALE GENOMIC DNA]</scope>
    <source>
        <strain evidence="1 2">GH-12</strain>
    </source>
</reference>
<dbReference type="Proteomes" id="UP001383192">
    <property type="component" value="Unassembled WGS sequence"/>
</dbReference>
<gene>
    <name evidence="1" type="ORF">VNI00_010368</name>
</gene>